<dbReference type="AlphaFoldDB" id="A0A0U3AXQ4"/>
<evidence type="ECO:0000313" key="8">
    <source>
        <dbReference type="EMBL" id="ALS98911.1"/>
    </source>
</evidence>
<comment type="similarity">
    <text evidence="4">Belongs to the TonB-dependent receptor family.</text>
</comment>
<dbReference type="Pfam" id="PF00593">
    <property type="entry name" value="TonB_dep_Rec_b-barrel"/>
    <property type="match status" value="1"/>
</dbReference>
<dbReference type="InterPro" id="IPR000531">
    <property type="entry name" value="Beta-barrel_TonB"/>
</dbReference>
<name>A0A0U3AXQ4_9ALTE</name>
<feature type="chain" id="PRO_5006836248" evidence="5">
    <location>
        <begin position="37"/>
        <end position="1000"/>
    </location>
</feature>
<dbReference type="GO" id="GO:0009279">
    <property type="term" value="C:cell outer membrane"/>
    <property type="evidence" value="ECO:0007669"/>
    <property type="project" value="UniProtKB-SubCell"/>
</dbReference>
<feature type="domain" description="TonB-dependent receptor plug" evidence="7">
    <location>
        <begin position="62"/>
        <end position="186"/>
    </location>
</feature>
<dbReference type="KEGG" id="lal:AT746_11935"/>
<keyword evidence="2 4" id="KW-0472">Membrane</keyword>
<comment type="subcellular location">
    <subcellularLocation>
        <location evidence="1 4">Cell outer membrane</location>
    </subcellularLocation>
</comment>
<protein>
    <submittedName>
        <fullName evidence="8">TonB-dependent receptor</fullName>
    </submittedName>
</protein>
<dbReference type="Proteomes" id="UP000068447">
    <property type="component" value="Chromosome"/>
</dbReference>
<keyword evidence="8" id="KW-0675">Receptor</keyword>
<gene>
    <name evidence="8" type="ORF">AT746_11935</name>
</gene>
<dbReference type="STRING" id="1526571.AT746_11935"/>
<keyword evidence="5" id="KW-0732">Signal</keyword>
<evidence type="ECO:0000256" key="3">
    <source>
        <dbReference type="ARBA" id="ARBA00023237"/>
    </source>
</evidence>
<evidence type="ECO:0000256" key="4">
    <source>
        <dbReference type="RuleBase" id="RU003357"/>
    </source>
</evidence>
<keyword evidence="3" id="KW-0998">Cell outer membrane</keyword>
<sequence length="1000" mass="110773">MINSILQAIRQRYSKQQIVMPMAVLLAAGLSSGLQAQEAADVEKISVVGSQIKGAEISEALAMSVLEGEVIEGLGIDSGDELLNLIPENGQNFFNEAGNISGGVNAARGDIGAFNLRNLGTGNTLALLNGRRMVNAASYQTEEVGGSFVPVNTVNTQTLPLYGVRRVEVLRDGASAIYGADAVAGVINTVTRNDYEGFNIRVKWKEFEHLPRDDQTLSLQWGDYFNDGRTNIGLVANYYQRDRVNSQDDPRWSNSDLRDRIPEDSLWFDDIRFRNDSANSLFGQFDVVPRLGSDHSLRENGVVDNAGEFETYPIGDPRCQYAISDQLCGAEDGQGVIRYNLNENRDLVSELERMNVFMNINHVFDNGTEAFTELMAYQSRTNLRRHPTASFSTSELVVGAGNYYNPFGPCGSPNRLPDELIGADVPCEGLPVVLDNYRFAEVPRVVDNDGDTYRILQGLRGQWGNWDWESAVSWSRATKDDVTHNRVSNTLMREALNDTTSAAYNPFSGGENSNIERAQVSVTRLSETELTTFDVKFSNADIYQLPAGPVGFVAGLEYREESFKDDRDPRLDGTIQFTDEEGDTYPFVSDVVNSSPTPDSSGERDVASLFAELQVPVLSNLDLQLALRYEDFSDVGDTTVGKLAFGWRPLDNLLFRGSWSEAFRAPNLVTINEEIIARQATRTDYVCQYAAENGGDPDQEILSCRNSIQRIAQGSDQLQPEKSDNISVGFVFEPLDGLALTFDYWSIEKKNTIGLLGEENHTLLDLLSRLEQGDTNCSGSSFNQAVSRGEIDPAVVPIYQAAGICPAGDIQFVDDSYANLDTRTVKGYDIGVYYDLDTDVGRFRFDFNGSYLDKFEQVAGGDAARLVDAQSQGVIPESFPVTGFADLIGQDGNQKQKHSMRLSWRHGDFGATLAGYKIGSFYQSGLTLDDGTRYVIPSMTTYDTTFDYYTEVVDTSVRFRLGVKNITDERAPLADSSFGYFEDAHQDYGRYFYLDMKATL</sequence>
<dbReference type="InterPro" id="IPR012910">
    <property type="entry name" value="Plug_dom"/>
</dbReference>
<evidence type="ECO:0000256" key="5">
    <source>
        <dbReference type="SAM" id="SignalP"/>
    </source>
</evidence>
<evidence type="ECO:0000259" key="6">
    <source>
        <dbReference type="Pfam" id="PF00593"/>
    </source>
</evidence>
<dbReference type="PANTHER" id="PTHR47234:SF2">
    <property type="entry name" value="TONB-DEPENDENT RECEPTOR"/>
    <property type="match status" value="1"/>
</dbReference>
<dbReference type="Gene3D" id="2.170.130.10">
    <property type="entry name" value="TonB-dependent receptor, plug domain"/>
    <property type="match status" value="1"/>
</dbReference>
<evidence type="ECO:0000256" key="1">
    <source>
        <dbReference type="ARBA" id="ARBA00004442"/>
    </source>
</evidence>
<dbReference type="OrthoDB" id="176248at2"/>
<dbReference type="PANTHER" id="PTHR47234">
    <property type="match status" value="1"/>
</dbReference>
<proteinExistence type="inferred from homology"/>
<dbReference type="Pfam" id="PF07715">
    <property type="entry name" value="Plug"/>
    <property type="match status" value="1"/>
</dbReference>
<evidence type="ECO:0000256" key="2">
    <source>
        <dbReference type="ARBA" id="ARBA00023136"/>
    </source>
</evidence>
<organism evidence="8 9">
    <name type="scientific">Lacimicrobium alkaliphilum</name>
    <dbReference type="NCBI Taxonomy" id="1526571"/>
    <lineage>
        <taxon>Bacteria</taxon>
        <taxon>Pseudomonadati</taxon>
        <taxon>Pseudomonadota</taxon>
        <taxon>Gammaproteobacteria</taxon>
        <taxon>Alteromonadales</taxon>
        <taxon>Alteromonadaceae</taxon>
        <taxon>Lacimicrobium</taxon>
    </lineage>
</organism>
<dbReference type="InterPro" id="IPR037066">
    <property type="entry name" value="Plug_dom_sf"/>
</dbReference>
<evidence type="ECO:0000313" key="9">
    <source>
        <dbReference type="Proteomes" id="UP000068447"/>
    </source>
</evidence>
<dbReference type="InterPro" id="IPR036942">
    <property type="entry name" value="Beta-barrel_TonB_sf"/>
</dbReference>
<reference evidence="8 9" key="1">
    <citation type="submission" date="2015-12" db="EMBL/GenBank/DDBJ databases">
        <title>Complete genome of Lacimicrobium alkaliphilum KCTC 32984.</title>
        <authorList>
            <person name="Kim S.-G."/>
            <person name="Lee Y.-J."/>
        </authorList>
    </citation>
    <scope>NUCLEOTIDE SEQUENCE [LARGE SCALE GENOMIC DNA]</scope>
    <source>
        <strain evidence="8 9">YelD216</strain>
    </source>
</reference>
<keyword evidence="9" id="KW-1185">Reference proteome</keyword>
<accession>A0A0U3AXQ4</accession>
<dbReference type="RefSeq" id="WP_062480603.1">
    <property type="nucleotide sequence ID" value="NZ_CP013650.1"/>
</dbReference>
<dbReference type="SUPFAM" id="SSF56935">
    <property type="entry name" value="Porins"/>
    <property type="match status" value="1"/>
</dbReference>
<dbReference type="Gene3D" id="2.40.170.20">
    <property type="entry name" value="TonB-dependent receptor, beta-barrel domain"/>
    <property type="match status" value="1"/>
</dbReference>
<keyword evidence="4" id="KW-0798">TonB box</keyword>
<feature type="domain" description="TonB-dependent receptor-like beta-barrel" evidence="6">
    <location>
        <begin position="451"/>
        <end position="966"/>
    </location>
</feature>
<evidence type="ECO:0000259" key="7">
    <source>
        <dbReference type="Pfam" id="PF07715"/>
    </source>
</evidence>
<feature type="signal peptide" evidence="5">
    <location>
        <begin position="1"/>
        <end position="36"/>
    </location>
</feature>
<dbReference type="EMBL" id="CP013650">
    <property type="protein sequence ID" value="ALS98911.1"/>
    <property type="molecule type" value="Genomic_DNA"/>
</dbReference>